<gene>
    <name evidence="3" type="ORF">DEW08_30085</name>
</gene>
<dbReference type="SUPFAM" id="SSF53756">
    <property type="entry name" value="UDP-Glycosyltransferase/glycogen phosphorylase"/>
    <property type="match status" value="1"/>
</dbReference>
<dbReference type="InterPro" id="IPR001296">
    <property type="entry name" value="Glyco_trans_1"/>
</dbReference>
<dbReference type="Gene3D" id="3.40.50.2000">
    <property type="entry name" value="Glycogen Phosphorylase B"/>
    <property type="match status" value="2"/>
</dbReference>
<dbReference type="GO" id="GO:0016757">
    <property type="term" value="F:glycosyltransferase activity"/>
    <property type="evidence" value="ECO:0007669"/>
    <property type="project" value="InterPro"/>
</dbReference>
<accession>A0A2S2D0H4</accession>
<evidence type="ECO:0000259" key="2">
    <source>
        <dbReference type="Pfam" id="PF13439"/>
    </source>
</evidence>
<dbReference type="InterPro" id="IPR028098">
    <property type="entry name" value="Glyco_trans_4-like_N"/>
</dbReference>
<dbReference type="EMBL" id="CP029359">
    <property type="protein sequence ID" value="AWK90261.1"/>
    <property type="molecule type" value="Genomic_DNA"/>
</dbReference>
<keyword evidence="3" id="KW-0614">Plasmid</keyword>
<keyword evidence="4" id="KW-1185">Reference proteome</keyword>
<dbReference type="OrthoDB" id="186663at2"/>
<organism evidence="3 4">
    <name type="scientific">Azospirillum thermophilum</name>
    <dbReference type="NCBI Taxonomy" id="2202148"/>
    <lineage>
        <taxon>Bacteria</taxon>
        <taxon>Pseudomonadati</taxon>
        <taxon>Pseudomonadota</taxon>
        <taxon>Alphaproteobacteria</taxon>
        <taxon>Rhodospirillales</taxon>
        <taxon>Azospirillaceae</taxon>
        <taxon>Azospirillum</taxon>
    </lineage>
</organism>
<geneLocation type="plasmid" evidence="3 4">
    <name>unnamed4</name>
</geneLocation>
<reference evidence="4" key="1">
    <citation type="submission" date="2018-05" db="EMBL/GenBank/DDBJ databases">
        <title>Azospirillum thermophila sp. nov., a novel isolated from hot spring.</title>
        <authorList>
            <person name="Zhao Z."/>
        </authorList>
    </citation>
    <scope>NUCLEOTIDE SEQUENCE [LARGE SCALE GENOMIC DNA]</scope>
    <source>
        <strain evidence="4">CFH 70021</strain>
        <plasmid evidence="4">unnamed4</plasmid>
    </source>
</reference>
<feature type="domain" description="Glycosyl transferase family 1" evidence="1">
    <location>
        <begin position="308"/>
        <end position="420"/>
    </location>
</feature>
<dbReference type="Pfam" id="PF13439">
    <property type="entry name" value="Glyco_transf_4"/>
    <property type="match status" value="1"/>
</dbReference>
<dbReference type="Pfam" id="PF00534">
    <property type="entry name" value="Glycos_transf_1"/>
    <property type="match status" value="1"/>
</dbReference>
<name>A0A2S2D0H4_9PROT</name>
<evidence type="ECO:0008006" key="5">
    <source>
        <dbReference type="Google" id="ProtNLM"/>
    </source>
</evidence>
<sequence length="454" mass="49721">MACRIPRSRRTEDMRILTVSTLDHGGGAEAVACDLAEGYAAHGHESWIAVGTKRSSDPRVLTISRARNHRPRNPDAPEPETPEAIAAAAADGLEDFSYPGSWDLLDLPPQPPDLVHCHNLHGGYFDLRFLPRLSRRVPTLLTLHDNWLLTGHCAHPFACERWRTGCGDCPDLSIYPRLLADGSAANWRRKRDLYAGSRLYVSTPSRWLMDRVEAGILRQGMMAGRVIPNGIDTDVFCPGDRAGARQALDLPQDALILLFTANGIKANPWKDYPSTRAVMERLGALELGRPLVLVNLGDRGEPERIGSATVRFVPFQRGKERVAAYYRAADIYLHMARMETFPSVILEAMCCGTPVAATAVGGITEQIDSAFGFPKGGPAHGPERATGVLVGPAAVEDMVEALRRLLTDDGLRRRLGTNAAALGRPRFDLRRAVRDYVSWLEEIAQDCPAGPVTA</sequence>
<evidence type="ECO:0000259" key="1">
    <source>
        <dbReference type="Pfam" id="PF00534"/>
    </source>
</evidence>
<evidence type="ECO:0000313" key="3">
    <source>
        <dbReference type="EMBL" id="AWK90261.1"/>
    </source>
</evidence>
<dbReference type="Proteomes" id="UP000245629">
    <property type="component" value="Plasmid unnamed4"/>
</dbReference>
<proteinExistence type="predicted"/>
<dbReference type="PANTHER" id="PTHR12526">
    <property type="entry name" value="GLYCOSYLTRANSFERASE"/>
    <property type="match status" value="1"/>
</dbReference>
<feature type="domain" description="Glycosyltransferase subfamily 4-like N-terminal" evidence="2">
    <location>
        <begin position="26"/>
        <end position="234"/>
    </location>
</feature>
<protein>
    <recommendedName>
        <fullName evidence="5">Glycosyl transferase</fullName>
    </recommendedName>
</protein>
<dbReference type="KEGG" id="azz:DEW08_30085"/>
<evidence type="ECO:0000313" key="4">
    <source>
        <dbReference type="Proteomes" id="UP000245629"/>
    </source>
</evidence>
<dbReference type="AlphaFoldDB" id="A0A2S2D0H4"/>